<feature type="region of interest" description="Disordered" evidence="1">
    <location>
        <begin position="39"/>
        <end position="58"/>
    </location>
</feature>
<evidence type="ECO:0000313" key="3">
    <source>
        <dbReference type="Proteomes" id="UP000182983"/>
    </source>
</evidence>
<name>A0A1H6I8H2_MAGFU</name>
<organism evidence="2 3">
    <name type="scientific">Magnetospirillum fulvum</name>
    <name type="common">Rhodospirillum fulvum</name>
    <dbReference type="NCBI Taxonomy" id="1082"/>
    <lineage>
        <taxon>Bacteria</taxon>
        <taxon>Pseudomonadati</taxon>
        <taxon>Pseudomonadota</taxon>
        <taxon>Alphaproteobacteria</taxon>
        <taxon>Rhodospirillales</taxon>
        <taxon>Rhodospirillaceae</taxon>
        <taxon>Magnetospirillum</taxon>
    </lineage>
</organism>
<feature type="compositionally biased region" description="Low complexity" evidence="1">
    <location>
        <begin position="79"/>
        <end position="88"/>
    </location>
</feature>
<sequence>MSGFSNIVPSALSLAGDVSQSQSSEDAAQARAQQVALQNDLIESDRQTQAAERRDLLARQQASQRAQLAAWGVGGEGGSSDALLSGLSQRSDSDLTSLNRSAALRTARNRASLLDDDDSSSASTLNLAKSGYKVFSSFYDWMG</sequence>
<dbReference type="EMBL" id="FNWO01000010">
    <property type="protein sequence ID" value="SEH45449.1"/>
    <property type="molecule type" value="Genomic_DNA"/>
</dbReference>
<accession>A0A1H6I8H2</accession>
<evidence type="ECO:0000256" key="1">
    <source>
        <dbReference type="SAM" id="MobiDB-lite"/>
    </source>
</evidence>
<gene>
    <name evidence="2" type="ORF">SAMN04244559_02413</name>
</gene>
<dbReference type="AlphaFoldDB" id="A0A1H6I8H2"/>
<dbReference type="RefSeq" id="WP_074768899.1">
    <property type="nucleotide sequence ID" value="NZ_FNWO01000010.1"/>
</dbReference>
<evidence type="ECO:0000313" key="2">
    <source>
        <dbReference type="EMBL" id="SEH45449.1"/>
    </source>
</evidence>
<feature type="compositionally biased region" description="Basic and acidic residues" evidence="1">
    <location>
        <begin position="43"/>
        <end position="57"/>
    </location>
</feature>
<dbReference type="Proteomes" id="UP000182983">
    <property type="component" value="Unassembled WGS sequence"/>
</dbReference>
<reference evidence="3" key="1">
    <citation type="submission" date="2016-10" db="EMBL/GenBank/DDBJ databases">
        <authorList>
            <person name="Varghese N."/>
            <person name="Submissions S."/>
        </authorList>
    </citation>
    <scope>NUCLEOTIDE SEQUENCE [LARGE SCALE GENOMIC DNA]</scope>
    <source>
        <strain evidence="3">DSM 13234</strain>
    </source>
</reference>
<keyword evidence="3" id="KW-1185">Reference proteome</keyword>
<feature type="region of interest" description="Disordered" evidence="1">
    <location>
        <begin position="69"/>
        <end position="95"/>
    </location>
</feature>
<protein>
    <submittedName>
        <fullName evidence="2">Uncharacterized protein</fullName>
    </submittedName>
</protein>
<proteinExistence type="predicted"/>